<gene>
    <name evidence="1" type="ORF">H7I91_21825</name>
</gene>
<proteinExistence type="predicted"/>
<dbReference type="EMBL" id="JACKTG010000074">
    <property type="protein sequence ID" value="MCV6991878.1"/>
    <property type="molecule type" value="Genomic_DNA"/>
</dbReference>
<dbReference type="Proteomes" id="UP001207588">
    <property type="component" value="Unassembled WGS sequence"/>
</dbReference>
<accession>A0AAW5S9W2</accession>
<dbReference type="AlphaFoldDB" id="A0AAW5S9W2"/>
<reference evidence="1" key="1">
    <citation type="submission" date="2020-07" db="EMBL/GenBank/DDBJ databases">
        <authorList>
            <person name="Pettersson B.M.F."/>
            <person name="Behra P.R.K."/>
            <person name="Ramesh M."/>
            <person name="Das S."/>
            <person name="Dasgupta S."/>
            <person name="Kirsebom L.A."/>
        </authorList>
    </citation>
    <scope>NUCLEOTIDE SEQUENCE</scope>
    <source>
        <strain evidence="1">DSM 45439</strain>
    </source>
</reference>
<protein>
    <submittedName>
        <fullName evidence="1">Uncharacterized protein</fullName>
    </submittedName>
</protein>
<evidence type="ECO:0000313" key="2">
    <source>
        <dbReference type="Proteomes" id="UP001207588"/>
    </source>
</evidence>
<organism evidence="1 2">
    <name type="scientific">Mycobacterium bouchedurhonense</name>
    <dbReference type="NCBI Taxonomy" id="701041"/>
    <lineage>
        <taxon>Bacteria</taxon>
        <taxon>Bacillati</taxon>
        <taxon>Actinomycetota</taxon>
        <taxon>Actinomycetes</taxon>
        <taxon>Mycobacteriales</taxon>
        <taxon>Mycobacteriaceae</taxon>
        <taxon>Mycobacterium</taxon>
        <taxon>Mycobacterium avium complex (MAC)</taxon>
    </lineage>
</organism>
<dbReference type="RefSeq" id="WP_167380288.1">
    <property type="nucleotide sequence ID" value="NZ_JACKTG010000074.1"/>
</dbReference>
<name>A0AAW5S9W2_MYCBC</name>
<comment type="caution">
    <text evidence="1">The sequence shown here is derived from an EMBL/GenBank/DDBJ whole genome shotgun (WGS) entry which is preliminary data.</text>
</comment>
<evidence type="ECO:0000313" key="1">
    <source>
        <dbReference type="EMBL" id="MCV6991878.1"/>
    </source>
</evidence>
<sequence length="53" mass="5861">MSTYRVIYRGGDYTETDHVPAMTEDIWAIVNLAIADGGDAYQQLLRTLAVVAD</sequence>
<reference evidence="1" key="2">
    <citation type="journal article" date="2022" name="BMC Genomics">
        <title>Comparative genome analysis of mycobacteria focusing on tRNA and non-coding RNA.</title>
        <authorList>
            <person name="Behra P.R.K."/>
            <person name="Pettersson B.M.F."/>
            <person name="Ramesh M."/>
            <person name="Das S."/>
            <person name="Dasgupta S."/>
            <person name="Kirsebom L.A."/>
        </authorList>
    </citation>
    <scope>NUCLEOTIDE SEQUENCE</scope>
    <source>
        <strain evidence="1">DSM 45439</strain>
    </source>
</reference>